<dbReference type="InterPro" id="IPR018692">
    <property type="entry name" value="DUF2189"/>
</dbReference>
<organism evidence="2 3">
    <name type="scientific">Microvirga brassicacearum</name>
    <dbReference type="NCBI Taxonomy" id="2580413"/>
    <lineage>
        <taxon>Bacteria</taxon>
        <taxon>Pseudomonadati</taxon>
        <taxon>Pseudomonadota</taxon>
        <taxon>Alphaproteobacteria</taxon>
        <taxon>Hyphomicrobiales</taxon>
        <taxon>Methylobacteriaceae</taxon>
        <taxon>Microvirga</taxon>
    </lineage>
</organism>
<dbReference type="AlphaFoldDB" id="A0A5N3PFB9"/>
<dbReference type="EMBL" id="VCMV01000006">
    <property type="protein sequence ID" value="KAB0268400.1"/>
    <property type="molecule type" value="Genomic_DNA"/>
</dbReference>
<feature type="transmembrane region" description="Helical" evidence="1">
    <location>
        <begin position="114"/>
        <end position="134"/>
    </location>
</feature>
<proteinExistence type="predicted"/>
<feature type="transmembrane region" description="Helical" evidence="1">
    <location>
        <begin position="71"/>
        <end position="93"/>
    </location>
</feature>
<dbReference type="RefSeq" id="WP_150942582.1">
    <property type="nucleotide sequence ID" value="NZ_VCMV01000006.1"/>
</dbReference>
<evidence type="ECO:0000256" key="1">
    <source>
        <dbReference type="SAM" id="Phobius"/>
    </source>
</evidence>
<keyword evidence="1" id="KW-0472">Membrane</keyword>
<sequence length="264" mass="28565">MAKFPTMPDLETEVELPQIRHIQTSDLSDALKKGVDDFREMPTHAFFVALIYPILGLLLAAAIFGNNILPLLFPMMAGFAMLGPVAAIGLYELSRRRELGQDITWSGASQVMRSPAIGSIILVGLLLFGIFLVWLAVAQALYLAIFGAYVPASLTGFLRDVLTTRQGWMLIVIGNAVGFVFSLVVLAISVFSFPMLVDRHVSAAVAIQTSIRAVGANPGTMILWGFIVAALLAIGFIPVFFGLAVTLPILGHATWHLYRRVVGP</sequence>
<feature type="transmembrane region" description="Helical" evidence="1">
    <location>
        <begin position="140"/>
        <end position="158"/>
    </location>
</feature>
<dbReference type="Proteomes" id="UP000325684">
    <property type="component" value="Unassembled WGS sequence"/>
</dbReference>
<keyword evidence="3" id="KW-1185">Reference proteome</keyword>
<comment type="caution">
    <text evidence="2">The sequence shown here is derived from an EMBL/GenBank/DDBJ whole genome shotgun (WGS) entry which is preliminary data.</text>
</comment>
<name>A0A5N3PFB9_9HYPH</name>
<feature type="transmembrane region" description="Helical" evidence="1">
    <location>
        <begin position="45"/>
        <end position="65"/>
    </location>
</feature>
<gene>
    <name evidence="2" type="ORF">FEZ63_05235</name>
</gene>
<dbReference type="Pfam" id="PF09955">
    <property type="entry name" value="DUF2189"/>
    <property type="match status" value="1"/>
</dbReference>
<protein>
    <submittedName>
        <fullName evidence="2">DUF2189 domain-containing protein</fullName>
    </submittedName>
</protein>
<accession>A0A5N3PFB9</accession>
<keyword evidence="1" id="KW-1133">Transmembrane helix</keyword>
<dbReference type="OrthoDB" id="9809543at2"/>
<evidence type="ECO:0000313" key="3">
    <source>
        <dbReference type="Proteomes" id="UP000325684"/>
    </source>
</evidence>
<feature type="transmembrane region" description="Helical" evidence="1">
    <location>
        <begin position="222"/>
        <end position="250"/>
    </location>
</feature>
<reference evidence="2 3" key="1">
    <citation type="journal article" date="2019" name="Microorganisms">
        <title>Genome Insights into the Novel Species Microvirga brassicacearum, a Rapeseed Endophyte with Biotechnological Potential.</title>
        <authorList>
            <person name="Jimenez-Gomez A."/>
            <person name="Saati-Santamaria Z."/>
            <person name="Igual J.M."/>
            <person name="Rivas R."/>
            <person name="Mateos P.F."/>
            <person name="Garcia-Fraile P."/>
        </authorList>
    </citation>
    <scope>NUCLEOTIDE SEQUENCE [LARGE SCALE GENOMIC DNA]</scope>
    <source>
        <strain evidence="2 3">CDVBN77</strain>
    </source>
</reference>
<keyword evidence="1" id="KW-0812">Transmembrane</keyword>
<feature type="transmembrane region" description="Helical" evidence="1">
    <location>
        <begin position="170"/>
        <end position="193"/>
    </location>
</feature>
<evidence type="ECO:0000313" key="2">
    <source>
        <dbReference type="EMBL" id="KAB0268400.1"/>
    </source>
</evidence>